<dbReference type="PRINTS" id="PR00301">
    <property type="entry name" value="HEATSHOCK70"/>
</dbReference>
<evidence type="ECO:0000256" key="1">
    <source>
        <dbReference type="ARBA" id="ARBA00007381"/>
    </source>
</evidence>
<keyword evidence="4" id="KW-0143">Chaperone</keyword>
<dbReference type="SUPFAM" id="SSF53067">
    <property type="entry name" value="Actin-like ATPase domain"/>
    <property type="match status" value="2"/>
</dbReference>
<dbReference type="GO" id="GO:0005524">
    <property type="term" value="F:ATP binding"/>
    <property type="evidence" value="ECO:0007669"/>
    <property type="project" value="UniProtKB-KW"/>
</dbReference>
<accession>C9MWV1</accession>
<dbReference type="FunFam" id="3.30.420.40:FF:000545">
    <property type="entry name" value="Endoplasmic reticulum chaperone BiP"/>
    <property type="match status" value="1"/>
</dbReference>
<comment type="similarity">
    <text evidence="1 5">Belongs to the heat shock protein 70 family.</text>
</comment>
<proteinExistence type="inferred from homology"/>
<dbReference type="eggNOG" id="COG0443">
    <property type="taxonomic scope" value="Bacteria"/>
</dbReference>
<protein>
    <submittedName>
        <fullName evidence="6">DnaK family protein</fullName>
    </submittedName>
</protein>
<dbReference type="PROSITE" id="PS00329">
    <property type="entry name" value="HSP70_2"/>
    <property type="match status" value="1"/>
</dbReference>
<dbReference type="Pfam" id="PF00012">
    <property type="entry name" value="HSP70"/>
    <property type="match status" value="3"/>
</dbReference>
<evidence type="ECO:0000256" key="2">
    <source>
        <dbReference type="ARBA" id="ARBA00022741"/>
    </source>
</evidence>
<dbReference type="GO" id="GO:0140662">
    <property type="term" value="F:ATP-dependent protein folding chaperone"/>
    <property type="evidence" value="ECO:0007669"/>
    <property type="project" value="InterPro"/>
</dbReference>
<comment type="caution">
    <text evidence="6">The sequence shown here is derived from an EMBL/GenBank/DDBJ whole genome shotgun (WGS) entry which is preliminary data.</text>
</comment>
<evidence type="ECO:0000313" key="7">
    <source>
        <dbReference type="Proteomes" id="UP000006233"/>
    </source>
</evidence>
<dbReference type="InterPro" id="IPR043129">
    <property type="entry name" value="ATPase_NBD"/>
</dbReference>
<evidence type="ECO:0000256" key="3">
    <source>
        <dbReference type="ARBA" id="ARBA00022840"/>
    </source>
</evidence>
<keyword evidence="3 5" id="KW-0067">ATP-binding</keyword>
<keyword evidence="2 5" id="KW-0547">Nucleotide-binding</keyword>
<gene>
    <name evidence="6" type="ORF">GCWU000323_01022</name>
</gene>
<dbReference type="AlphaFoldDB" id="C9MWV1"/>
<dbReference type="PANTHER" id="PTHR19375">
    <property type="entry name" value="HEAT SHOCK PROTEIN 70KDA"/>
    <property type="match status" value="1"/>
</dbReference>
<dbReference type="Proteomes" id="UP000006233">
    <property type="component" value="Unassembled WGS sequence"/>
</dbReference>
<dbReference type="EMBL" id="ACVB02000008">
    <property type="protein sequence ID" value="EEX74967.1"/>
    <property type="molecule type" value="Genomic_DNA"/>
</dbReference>
<evidence type="ECO:0000256" key="4">
    <source>
        <dbReference type="ARBA" id="ARBA00023186"/>
    </source>
</evidence>
<dbReference type="PROSITE" id="PS01036">
    <property type="entry name" value="HSP70_3"/>
    <property type="match status" value="1"/>
</dbReference>
<dbReference type="FunFam" id="3.90.640.10:FF:000003">
    <property type="entry name" value="Molecular chaperone DnaK"/>
    <property type="match status" value="1"/>
</dbReference>
<dbReference type="InterPro" id="IPR018181">
    <property type="entry name" value="Heat_shock_70_CS"/>
</dbReference>
<sequence length="554" mass="61724">MKGRIKMSKYVFGIDLGTTYSCIARVDETGRAEVIKNLEGENVTPSVVAFEDDSVIVGSDAKDESSIKPETTVMLVKSYMGKKTSMIDYNGEPKMPEEISSYILKKLARDTSEQLGVEVKDVVITCPAYFGTAERTATKNAGKIAGLNVLEIISEPTAAAIYYGCTRKLEEKTVLVYDLGGGTFDVTVMRISADKIEVICSDGDHDLGGKNWDEALMAYLINQFSEKAGYEVEPDEYLDQRLRELAEKLKKRLTSSSKASGMLEGDGRQEKLSITREEFERMTALYLRETMNKVDAVLEIAQSKGYQADEVLLVGGSTRMPQIKETLEKKFGKEKVQFLEPDEAVAKGAAIHAVNVYVNNQKNLTEEDFESEENVQVNIDGDIKELNAKDYKEKLSFSPEIMSLGGKAREVVMATTKSFAINPIVNGKQIGYNMIIKNQPLNNGFLEVSKVFGTYYENQESVNIAIYENDSMEEYFELEENLKLGDVNLELPKSLPKKSPIEITLKLTKEGILEVKGLDKTSNKEVKVEMNAKGIMSKEELEKIKLKVQGITLI</sequence>
<dbReference type="HOGENOM" id="CLU_005965_0_0_0"/>
<dbReference type="PROSITE" id="PS00297">
    <property type="entry name" value="HSP70_1"/>
    <property type="match status" value="1"/>
</dbReference>
<name>C9MWV1_9FUSO</name>
<dbReference type="Gene3D" id="2.60.34.10">
    <property type="entry name" value="Substrate Binding Domain Of DNAk, Chain A, domain 1"/>
    <property type="match status" value="1"/>
</dbReference>
<dbReference type="STRING" id="634994.GCWU000323_01022"/>
<dbReference type="InterPro" id="IPR013126">
    <property type="entry name" value="Hsp_70_fam"/>
</dbReference>
<dbReference type="SUPFAM" id="SSF100920">
    <property type="entry name" value="Heat shock protein 70kD (HSP70), peptide-binding domain"/>
    <property type="match status" value="1"/>
</dbReference>
<dbReference type="CDD" id="cd24029">
    <property type="entry name" value="ASKHA_NBD_HSP70_DnaK_HscA_HscC"/>
    <property type="match status" value="1"/>
</dbReference>
<organism evidence="6 7">
    <name type="scientific">Leptotrichia hofstadii F0254</name>
    <dbReference type="NCBI Taxonomy" id="634994"/>
    <lineage>
        <taxon>Bacteria</taxon>
        <taxon>Fusobacteriati</taxon>
        <taxon>Fusobacteriota</taxon>
        <taxon>Fusobacteriia</taxon>
        <taxon>Fusobacteriales</taxon>
        <taxon>Leptotrichiaceae</taxon>
        <taxon>Leptotrichia</taxon>
    </lineage>
</organism>
<dbReference type="Gene3D" id="3.90.640.10">
    <property type="entry name" value="Actin, Chain A, domain 4"/>
    <property type="match status" value="1"/>
</dbReference>
<reference evidence="6 7" key="1">
    <citation type="submission" date="2009-09" db="EMBL/GenBank/DDBJ databases">
        <authorList>
            <person name="Weinstock G."/>
            <person name="Sodergren E."/>
            <person name="Clifton S."/>
            <person name="Fulton L."/>
            <person name="Fulton B."/>
            <person name="Courtney L."/>
            <person name="Fronick C."/>
            <person name="Harrison M."/>
            <person name="Strong C."/>
            <person name="Farmer C."/>
            <person name="Delahaunty K."/>
            <person name="Markovic C."/>
            <person name="Hall O."/>
            <person name="Minx P."/>
            <person name="Tomlinson C."/>
            <person name="Mitreva M."/>
            <person name="Nelson J."/>
            <person name="Hou S."/>
            <person name="Wollam A."/>
            <person name="Pepin K.H."/>
            <person name="Johnson M."/>
            <person name="Bhonagiri V."/>
            <person name="Nash W.E."/>
            <person name="Warren W."/>
            <person name="Chinwalla A."/>
            <person name="Mardis E.R."/>
            <person name="Wilson R.K."/>
        </authorList>
    </citation>
    <scope>NUCLEOTIDE SEQUENCE [LARGE SCALE GENOMIC DNA]</scope>
    <source>
        <strain evidence="6 7">F0254</strain>
    </source>
</reference>
<evidence type="ECO:0000313" key="6">
    <source>
        <dbReference type="EMBL" id="EEX74967.1"/>
    </source>
</evidence>
<dbReference type="Gene3D" id="3.30.420.40">
    <property type="match status" value="2"/>
</dbReference>
<dbReference type="InterPro" id="IPR029047">
    <property type="entry name" value="HSP70_peptide-bd_sf"/>
</dbReference>
<evidence type="ECO:0000256" key="5">
    <source>
        <dbReference type="RuleBase" id="RU003322"/>
    </source>
</evidence>